<keyword evidence="3" id="KW-1185">Reference proteome</keyword>
<gene>
    <name evidence="2" type="ORF">Naga_102171g1</name>
</gene>
<accession>W7TIF5</accession>
<evidence type="ECO:0000313" key="2">
    <source>
        <dbReference type="EMBL" id="EWM20036.1"/>
    </source>
</evidence>
<dbReference type="Proteomes" id="UP000019335">
    <property type="component" value="Unassembled WGS sequence"/>
</dbReference>
<evidence type="ECO:0000256" key="1">
    <source>
        <dbReference type="SAM" id="MobiDB-lite"/>
    </source>
</evidence>
<evidence type="ECO:0000313" key="3">
    <source>
        <dbReference type="Proteomes" id="UP000019335"/>
    </source>
</evidence>
<sequence length="110" mass="11737">MHKDSVSFRRENNIYCVSSALLNLTSSTILPHNITVVDPHIPSFFERRAQVSMDMDLDDAERVQGSGEGGNHGGGGSVPPSSSGGQGGAPRTPVKRRAITSSPFCSPAWR</sequence>
<reference evidence="2 3" key="1">
    <citation type="journal article" date="2014" name="Mol. Plant">
        <title>Chromosome Scale Genome Assembly and Transcriptome Profiling of Nannochloropsis gaditana in Nitrogen Depletion.</title>
        <authorList>
            <person name="Corteggiani Carpinelli E."/>
            <person name="Telatin A."/>
            <person name="Vitulo N."/>
            <person name="Forcato C."/>
            <person name="D'Angelo M."/>
            <person name="Schiavon R."/>
            <person name="Vezzi A."/>
            <person name="Giacometti G.M."/>
            <person name="Morosinotto T."/>
            <person name="Valle G."/>
        </authorList>
    </citation>
    <scope>NUCLEOTIDE SEQUENCE [LARGE SCALE GENOMIC DNA]</scope>
    <source>
        <strain evidence="2 3">B-31</strain>
    </source>
</reference>
<feature type="region of interest" description="Disordered" evidence="1">
    <location>
        <begin position="55"/>
        <end position="110"/>
    </location>
</feature>
<proteinExistence type="predicted"/>
<organism evidence="2 3">
    <name type="scientific">Nannochloropsis gaditana</name>
    <dbReference type="NCBI Taxonomy" id="72520"/>
    <lineage>
        <taxon>Eukaryota</taxon>
        <taxon>Sar</taxon>
        <taxon>Stramenopiles</taxon>
        <taxon>Ochrophyta</taxon>
        <taxon>Eustigmatophyceae</taxon>
        <taxon>Eustigmatales</taxon>
        <taxon>Monodopsidaceae</taxon>
        <taxon>Nannochloropsis</taxon>
    </lineage>
</organism>
<protein>
    <submittedName>
        <fullName evidence="2">Uncharacterized protein</fullName>
    </submittedName>
</protein>
<name>W7TIF5_9STRA</name>
<feature type="compositionally biased region" description="Gly residues" evidence="1">
    <location>
        <begin position="66"/>
        <end position="77"/>
    </location>
</feature>
<dbReference type="EMBL" id="AZIL01003448">
    <property type="protein sequence ID" value="EWM20036.1"/>
    <property type="molecule type" value="Genomic_DNA"/>
</dbReference>
<dbReference type="AlphaFoldDB" id="W7TIF5"/>
<comment type="caution">
    <text evidence="2">The sequence shown here is derived from an EMBL/GenBank/DDBJ whole genome shotgun (WGS) entry which is preliminary data.</text>
</comment>